<dbReference type="PATRIC" id="fig|299146.4.peg.410"/>
<dbReference type="EMBL" id="LT594324">
    <property type="protein sequence ID" value="SBT38489.1"/>
    <property type="molecule type" value="Genomic_DNA"/>
</dbReference>
<keyword evidence="2" id="KW-0472">Membrane</keyword>
<evidence type="ECO:0000256" key="1">
    <source>
        <dbReference type="SAM" id="MobiDB-lite"/>
    </source>
</evidence>
<dbReference type="OrthoDB" id="3868477at2"/>
<keyword evidence="2" id="KW-0812">Transmembrane</keyword>
<evidence type="ECO:0000313" key="4">
    <source>
        <dbReference type="Proteomes" id="UP000198765"/>
    </source>
</evidence>
<dbReference type="RefSeq" id="WP_091191093.1">
    <property type="nucleotide sequence ID" value="NZ_LT594324.1"/>
</dbReference>
<sequence>MSQPPSSPYPGSYPPPQQQPGGYPPPQQPQYGGDHPPAPQQPGQQVGGYPAPGQPGFGTPAEPPKKKSSVGKILLIVLAVVVVLCVGGGVAVYFATKDTVNEVVDAAKTRLVEPETLGGRPKATEPALISATEEAKAQIKSSVPGATSVVGGVYGDPAKQDMVMVVGASALLVDPKKELDSAISGLGAGLGVTEFKSVDAGPLGGDAKCGDGQTAGLQVGVCVWADRGSLGMIVSYFKSSADLQKEFVAMRGEVEKKD</sequence>
<gene>
    <name evidence="3" type="ORF">GA0070621_0407</name>
</gene>
<protein>
    <recommendedName>
        <fullName evidence="5">Flagellar basal body-associated protein FliL</fullName>
    </recommendedName>
</protein>
<accession>A0A1A8Z3S9</accession>
<dbReference type="Proteomes" id="UP000198765">
    <property type="component" value="Chromosome I"/>
</dbReference>
<organism evidence="3 4">
    <name type="scientific">Micromonospora narathiwatensis</name>
    <dbReference type="NCBI Taxonomy" id="299146"/>
    <lineage>
        <taxon>Bacteria</taxon>
        <taxon>Bacillati</taxon>
        <taxon>Actinomycetota</taxon>
        <taxon>Actinomycetes</taxon>
        <taxon>Micromonosporales</taxon>
        <taxon>Micromonosporaceae</taxon>
        <taxon>Micromonospora</taxon>
    </lineage>
</organism>
<evidence type="ECO:0000256" key="2">
    <source>
        <dbReference type="SAM" id="Phobius"/>
    </source>
</evidence>
<reference evidence="3 4" key="1">
    <citation type="submission" date="2016-06" db="EMBL/GenBank/DDBJ databases">
        <authorList>
            <person name="Kjaerup R.B."/>
            <person name="Dalgaard T.S."/>
            <person name="Juul-Madsen H.R."/>
        </authorList>
    </citation>
    <scope>NUCLEOTIDE SEQUENCE [LARGE SCALE GENOMIC DNA]</scope>
    <source>
        <strain evidence="3 4">DSM 45248</strain>
    </source>
</reference>
<proteinExistence type="predicted"/>
<feature type="compositionally biased region" description="Pro residues" evidence="1">
    <location>
        <begin position="1"/>
        <end position="28"/>
    </location>
</feature>
<evidence type="ECO:0008006" key="5">
    <source>
        <dbReference type="Google" id="ProtNLM"/>
    </source>
</evidence>
<keyword evidence="2" id="KW-1133">Transmembrane helix</keyword>
<feature type="compositionally biased region" description="Low complexity" evidence="1">
    <location>
        <begin position="29"/>
        <end position="51"/>
    </location>
</feature>
<keyword evidence="4" id="KW-1185">Reference proteome</keyword>
<dbReference type="AlphaFoldDB" id="A0A1A8Z3S9"/>
<name>A0A1A8Z3S9_9ACTN</name>
<evidence type="ECO:0000313" key="3">
    <source>
        <dbReference type="EMBL" id="SBT38489.1"/>
    </source>
</evidence>
<feature type="transmembrane region" description="Helical" evidence="2">
    <location>
        <begin position="73"/>
        <end position="95"/>
    </location>
</feature>
<feature type="region of interest" description="Disordered" evidence="1">
    <location>
        <begin position="1"/>
        <end position="65"/>
    </location>
</feature>